<comment type="caution">
    <text evidence="2">The sequence shown here is derived from an EMBL/GenBank/DDBJ whole genome shotgun (WGS) entry which is preliminary data.</text>
</comment>
<reference evidence="2 3" key="1">
    <citation type="submission" date="2019-12" db="EMBL/GenBank/DDBJ databases">
        <title>Chromosome-level assembly of the Caenorhabditis remanei genome.</title>
        <authorList>
            <person name="Teterina A.A."/>
            <person name="Willis J.H."/>
            <person name="Phillips P.C."/>
        </authorList>
    </citation>
    <scope>NUCLEOTIDE SEQUENCE [LARGE SCALE GENOMIC DNA]</scope>
    <source>
        <strain evidence="2 3">PX506</strain>
        <tissue evidence="2">Whole organism</tissue>
    </source>
</reference>
<protein>
    <submittedName>
        <fullName evidence="2">Uncharacterized protein</fullName>
    </submittedName>
</protein>
<organism evidence="2 3">
    <name type="scientific">Caenorhabditis remanei</name>
    <name type="common">Caenorhabditis vulgaris</name>
    <dbReference type="NCBI Taxonomy" id="31234"/>
    <lineage>
        <taxon>Eukaryota</taxon>
        <taxon>Metazoa</taxon>
        <taxon>Ecdysozoa</taxon>
        <taxon>Nematoda</taxon>
        <taxon>Chromadorea</taxon>
        <taxon>Rhabditida</taxon>
        <taxon>Rhabditina</taxon>
        <taxon>Rhabditomorpha</taxon>
        <taxon>Rhabditoidea</taxon>
        <taxon>Rhabditidae</taxon>
        <taxon>Peloderinae</taxon>
        <taxon>Caenorhabditis</taxon>
    </lineage>
</organism>
<dbReference type="RefSeq" id="XP_003103582.2">
    <property type="nucleotide sequence ID" value="XM_003103534.2"/>
</dbReference>
<sequence length="195" mass="22133">MSSSASEEPTIRSNILSVPTHVTPRPEFQKHFFPVATLFIGPTNPKGHHPAISLAAMCRILIFKMNFKELTKAVSRFMGKELPLIVIGRSTAVDSNDEYIPLFNNCRFIHREAGGYHVLCRIYPTDISGKEARIRLHKFADRLETPRVFEPVTPPSGRRDSRGLSFNLNSDKRRLPLDSDNEDDENTPENALRFD</sequence>
<dbReference type="AlphaFoldDB" id="A0A6A5G344"/>
<evidence type="ECO:0000256" key="1">
    <source>
        <dbReference type="SAM" id="MobiDB-lite"/>
    </source>
</evidence>
<accession>A0A6A5G344</accession>
<dbReference type="KEGG" id="crq:GCK72_025446"/>
<dbReference type="GeneID" id="9819378"/>
<evidence type="ECO:0000313" key="3">
    <source>
        <dbReference type="Proteomes" id="UP000483820"/>
    </source>
</evidence>
<gene>
    <name evidence="2" type="ORF">GCK72_025446</name>
</gene>
<dbReference type="EMBL" id="WUAV01000006">
    <property type="protein sequence ID" value="KAF1748979.1"/>
    <property type="molecule type" value="Genomic_DNA"/>
</dbReference>
<dbReference type="CTD" id="9819378"/>
<name>A0A6A5G344_CAERE</name>
<proteinExistence type="predicted"/>
<evidence type="ECO:0000313" key="2">
    <source>
        <dbReference type="EMBL" id="KAF1748979.1"/>
    </source>
</evidence>
<feature type="region of interest" description="Disordered" evidence="1">
    <location>
        <begin position="147"/>
        <end position="195"/>
    </location>
</feature>
<dbReference type="Proteomes" id="UP000483820">
    <property type="component" value="Chromosome X"/>
</dbReference>